<sequence length="77" mass="8924">MQMNNLTKALIYESQGLTQDAVLLYKDILKADPNNKEALLGLKRLASAKKNYSDKLELFYSTDKNDIDKFKRWLVDI</sequence>
<keyword evidence="2" id="KW-1185">Reference proteome</keyword>
<dbReference type="EMBL" id="CP063078">
    <property type="protein sequence ID" value="QOQ86997.1"/>
    <property type="molecule type" value="Genomic_DNA"/>
</dbReference>
<dbReference type="Proteomes" id="UP000594749">
    <property type="component" value="Chromosome"/>
</dbReference>
<dbReference type="SUPFAM" id="SSF48452">
    <property type="entry name" value="TPR-like"/>
    <property type="match status" value="1"/>
</dbReference>
<gene>
    <name evidence="1" type="ORF">IMC76_07235</name>
</gene>
<protein>
    <recommendedName>
        <fullName evidence="3">Tetratricopeptide repeat protein</fullName>
    </recommendedName>
</protein>
<dbReference type="AlphaFoldDB" id="A0A7M1LEJ4"/>
<evidence type="ECO:0000313" key="1">
    <source>
        <dbReference type="EMBL" id="QOQ86997.1"/>
    </source>
</evidence>
<reference evidence="1 2" key="1">
    <citation type="submission" date="2020-10" db="EMBL/GenBank/DDBJ databases">
        <title>Campylobacter and Helicobacter PacBio genomes.</title>
        <authorList>
            <person name="Lane C."/>
        </authorList>
    </citation>
    <scope>NUCLEOTIDE SEQUENCE [LARGE SCALE GENOMIC DNA]</scope>
    <source>
        <strain evidence="1 2">2016D-0077</strain>
    </source>
</reference>
<proteinExistence type="predicted"/>
<dbReference type="OrthoDB" id="5334568at2"/>
<dbReference type="InterPro" id="IPR011990">
    <property type="entry name" value="TPR-like_helical_dom_sf"/>
</dbReference>
<name>A0A7M1LEJ4_9BACT</name>
<dbReference type="Gene3D" id="1.25.40.10">
    <property type="entry name" value="Tetratricopeptide repeat domain"/>
    <property type="match status" value="1"/>
</dbReference>
<evidence type="ECO:0008006" key="3">
    <source>
        <dbReference type="Google" id="ProtNLM"/>
    </source>
</evidence>
<accession>A0A7M1LEJ4</accession>
<evidence type="ECO:0000313" key="2">
    <source>
        <dbReference type="Proteomes" id="UP000594749"/>
    </source>
</evidence>
<organism evidence="1 2">
    <name type="scientific">Campylobacter corcagiensis</name>
    <dbReference type="NCBI Taxonomy" id="1448857"/>
    <lineage>
        <taxon>Bacteria</taxon>
        <taxon>Pseudomonadati</taxon>
        <taxon>Campylobacterota</taxon>
        <taxon>Epsilonproteobacteria</taxon>
        <taxon>Campylobacterales</taxon>
        <taxon>Campylobacteraceae</taxon>
        <taxon>Campylobacter</taxon>
    </lineage>
</organism>